<dbReference type="PROSITE" id="PS00659">
    <property type="entry name" value="GLYCOSYL_HYDROL_F5"/>
    <property type="match status" value="1"/>
</dbReference>
<keyword evidence="11" id="KW-1185">Reference proteome</keyword>
<evidence type="ECO:0000256" key="7">
    <source>
        <dbReference type="SAM" id="MobiDB-lite"/>
    </source>
</evidence>
<dbReference type="InterPro" id="IPR001547">
    <property type="entry name" value="Glyco_hydro_5"/>
</dbReference>
<feature type="domain" description="Glycoside hydrolase family 5" evidence="9">
    <location>
        <begin position="396"/>
        <end position="651"/>
    </location>
</feature>
<comment type="caution">
    <text evidence="10">The sequence shown here is derived from an EMBL/GenBank/DDBJ whole genome shotgun (WGS) entry which is preliminary data.</text>
</comment>
<evidence type="ECO:0000256" key="4">
    <source>
        <dbReference type="ARBA" id="ARBA00023277"/>
    </source>
</evidence>
<evidence type="ECO:0000256" key="1">
    <source>
        <dbReference type="ARBA" id="ARBA00005641"/>
    </source>
</evidence>
<feature type="region of interest" description="Disordered" evidence="7">
    <location>
        <begin position="711"/>
        <end position="871"/>
    </location>
</feature>
<evidence type="ECO:0000313" key="11">
    <source>
        <dbReference type="Proteomes" id="UP001497392"/>
    </source>
</evidence>
<proteinExistence type="inferred from homology"/>
<dbReference type="PANTHER" id="PTHR35923">
    <property type="entry name" value="MAJOR EXTRACELLULAR ENDOGLUCANASE"/>
    <property type="match status" value="1"/>
</dbReference>
<keyword evidence="4" id="KW-0119">Carbohydrate metabolism</keyword>
<evidence type="ECO:0000256" key="5">
    <source>
        <dbReference type="ARBA" id="ARBA00023295"/>
    </source>
</evidence>
<evidence type="ECO:0000256" key="2">
    <source>
        <dbReference type="ARBA" id="ARBA00022801"/>
    </source>
</evidence>
<accession>A0ABP1FUF8</accession>
<keyword evidence="8" id="KW-0732">Signal</keyword>
<dbReference type="InterPro" id="IPR012291">
    <property type="entry name" value="CBM2_carb-bd_dom_sf"/>
</dbReference>
<dbReference type="InterPro" id="IPR018087">
    <property type="entry name" value="Glyco_hydro_5_CS"/>
</dbReference>
<reference evidence="10 11" key="1">
    <citation type="submission" date="2024-06" db="EMBL/GenBank/DDBJ databases">
        <authorList>
            <person name="Kraege A."/>
            <person name="Thomma B."/>
        </authorList>
    </citation>
    <scope>NUCLEOTIDE SEQUENCE [LARGE SCALE GENOMIC DNA]</scope>
</reference>
<evidence type="ECO:0000256" key="8">
    <source>
        <dbReference type="SAM" id="SignalP"/>
    </source>
</evidence>
<dbReference type="Gene3D" id="2.60.40.290">
    <property type="match status" value="1"/>
</dbReference>
<evidence type="ECO:0000313" key="10">
    <source>
        <dbReference type="EMBL" id="CAL5222764.1"/>
    </source>
</evidence>
<feature type="compositionally biased region" description="Low complexity" evidence="7">
    <location>
        <begin position="757"/>
        <end position="845"/>
    </location>
</feature>
<feature type="chain" id="PRO_5045084903" evidence="8">
    <location>
        <begin position="17"/>
        <end position="997"/>
    </location>
</feature>
<dbReference type="Pfam" id="PF00150">
    <property type="entry name" value="Cellulase"/>
    <property type="match status" value="1"/>
</dbReference>
<evidence type="ECO:0000256" key="6">
    <source>
        <dbReference type="ARBA" id="ARBA00023326"/>
    </source>
</evidence>
<name>A0ABP1FUF8_9CHLO</name>
<dbReference type="Proteomes" id="UP001497392">
    <property type="component" value="Unassembled WGS sequence"/>
</dbReference>
<feature type="compositionally biased region" description="Pro residues" evidence="7">
    <location>
        <begin position="715"/>
        <end position="756"/>
    </location>
</feature>
<dbReference type="PANTHER" id="PTHR35923:SF2">
    <property type="entry name" value="ENDOGLUCANASE"/>
    <property type="match status" value="1"/>
</dbReference>
<keyword evidence="3" id="KW-0136">Cellulose degradation</keyword>
<organism evidence="10 11">
    <name type="scientific">Coccomyxa viridis</name>
    <dbReference type="NCBI Taxonomy" id="1274662"/>
    <lineage>
        <taxon>Eukaryota</taxon>
        <taxon>Viridiplantae</taxon>
        <taxon>Chlorophyta</taxon>
        <taxon>core chlorophytes</taxon>
        <taxon>Trebouxiophyceae</taxon>
        <taxon>Trebouxiophyceae incertae sedis</taxon>
        <taxon>Coccomyxaceae</taxon>
        <taxon>Coccomyxa</taxon>
    </lineage>
</organism>
<keyword evidence="6" id="KW-0624">Polysaccharide degradation</keyword>
<feature type="compositionally biased region" description="Pro residues" evidence="7">
    <location>
        <begin position="846"/>
        <end position="858"/>
    </location>
</feature>
<evidence type="ECO:0000256" key="3">
    <source>
        <dbReference type="ARBA" id="ARBA00023001"/>
    </source>
</evidence>
<dbReference type="Gene3D" id="3.20.20.80">
    <property type="entry name" value="Glycosidases"/>
    <property type="match status" value="1"/>
</dbReference>
<feature type="signal peptide" evidence="8">
    <location>
        <begin position="1"/>
        <end position="16"/>
    </location>
</feature>
<keyword evidence="5" id="KW-0326">Glycosidase</keyword>
<comment type="similarity">
    <text evidence="1">Belongs to the glycosyl hydrolase 5 (cellulase A) family.</text>
</comment>
<dbReference type="InterPro" id="IPR017853">
    <property type="entry name" value="GH"/>
</dbReference>
<sequence>MLRCALLVALLGAASAANPQARLERTSIETATNKLLRGSVSAEAAARIENVLNSLGSSNITEPTQQYNPDLPDQAPPVQVPATQPAPWHAISRPPNAICAVAIEPSLLFENTYEPIPGYIPKDPTASQVPTEIRGAVSMTIFNAGQSTIEAPYDIMVTGPSYLSVLEIANAEIMGNVTDGSMDLRITESYQNLEPDFGNMVNVTLTLATSSQDLSPTNISINGNPCSIQLNITLSNVVPNDTVSGVSPLSTEADTGEAHVEQTFASTVPLSVSNGQFFGTDGGPITLKGVNWFGFETSNTLMDGLWQGPTALTQDFGTVAYRIQLLGFNAIRLPFSFQVLLNTAPISFTASCTAVTQTQVGQSVIPPGTTLPPNATPPQQPAPTGGNAGTCNANMPNNSVYTRFLYVIKVLVDNGFYVLIDNHLNTDSTAVDNPTGWVTYWANLMAAIAGMGAKYQNSVMADILNEPDSRGLSWTSMYTYYLNAMDAIYKVSPTTLFFVEGCGQLGFSMCWGDGFVTDPGVIAQYGLTDPKPFFNTVLTRPYANQVVISPHYYPPSISGQTMNYTGVGLFYKMQTSFGSLTTGYGASKHVFPLAFGETGSFYTSATDIAMLSDMAKYMRNDYSSLPAGYNAASFPHANMPSLFWWDWNANSGDTGGLVQNDWLTIIWSKISWLTGAINLTPWYLTYTNPSPTTTMKVPMNAEAVVSPSFTQAPTPVTPAPVPATPAPVPATPAPVPATPAPVPTTPSPVPATPSPVPATTKVPATTAAPVTTSKAPATTAATPPATSQAPATTAAAPPATSKAPATTAAAPPATPKAPATTTTKAPATTLAPAPTVAGTPRTTKPPATPKGAPQPPPATSGAPITIGPPPTSAVPAGTTFCTITYTLNTAWPTQASAPYANTINMQLTNTGTKALIVPYTLAIYSPSYALIAGSAWNWGVSGSANNGTFSGPVSMSWQNIAPGASLQGLGANIWATTPQLAPQAASVNGVACQLKSV</sequence>
<keyword evidence="2" id="KW-0378">Hydrolase</keyword>
<evidence type="ECO:0000259" key="9">
    <source>
        <dbReference type="Pfam" id="PF00150"/>
    </source>
</evidence>
<dbReference type="SUPFAM" id="SSF51445">
    <property type="entry name" value="(Trans)glycosidases"/>
    <property type="match status" value="1"/>
</dbReference>
<protein>
    <submittedName>
        <fullName evidence="10">G5176 protein</fullName>
    </submittedName>
</protein>
<gene>
    <name evidence="10" type="primary">g5176</name>
    <name evidence="10" type="ORF">VP750_LOCUS4423</name>
</gene>
<dbReference type="EMBL" id="CAXHTA020000007">
    <property type="protein sequence ID" value="CAL5222764.1"/>
    <property type="molecule type" value="Genomic_DNA"/>
</dbReference>
<feature type="region of interest" description="Disordered" evidence="7">
    <location>
        <begin position="366"/>
        <end position="390"/>
    </location>
</feature>